<evidence type="ECO:0000313" key="2">
    <source>
        <dbReference type="EMBL" id="MDQ0153517.1"/>
    </source>
</evidence>
<accession>A0AAE3VCC8</accession>
<keyword evidence="3" id="KW-1185">Reference proteome</keyword>
<reference evidence="2" key="1">
    <citation type="submission" date="2023-07" db="EMBL/GenBank/DDBJ databases">
        <title>Genomic Encyclopedia of Type Strains, Phase IV (KMG-IV): sequencing the most valuable type-strain genomes for metagenomic binning, comparative biology and taxonomic classification.</title>
        <authorList>
            <person name="Goeker M."/>
        </authorList>
    </citation>
    <scope>NUCLEOTIDE SEQUENCE</scope>
    <source>
        <strain evidence="2">DSM 19659</strain>
    </source>
</reference>
<proteinExistence type="predicted"/>
<dbReference type="RefSeq" id="WP_307255422.1">
    <property type="nucleotide sequence ID" value="NZ_JAUSTO010000023.1"/>
</dbReference>
<name>A0AAE3VCC8_9FIRM</name>
<dbReference type="Proteomes" id="UP001241537">
    <property type="component" value="Unassembled WGS sequence"/>
</dbReference>
<gene>
    <name evidence="2" type="ORF">J2S20_002238</name>
</gene>
<protein>
    <submittedName>
        <fullName evidence="2">Uncharacterized protein</fullName>
    </submittedName>
</protein>
<dbReference type="AlphaFoldDB" id="A0AAE3VCC8"/>
<evidence type="ECO:0000256" key="1">
    <source>
        <dbReference type="SAM" id="MobiDB-lite"/>
    </source>
</evidence>
<comment type="caution">
    <text evidence="2">The sequence shown here is derived from an EMBL/GenBank/DDBJ whole genome shotgun (WGS) entry which is preliminary data.</text>
</comment>
<feature type="region of interest" description="Disordered" evidence="1">
    <location>
        <begin position="40"/>
        <end position="62"/>
    </location>
</feature>
<evidence type="ECO:0000313" key="3">
    <source>
        <dbReference type="Proteomes" id="UP001241537"/>
    </source>
</evidence>
<dbReference type="EMBL" id="JAUSTO010000023">
    <property type="protein sequence ID" value="MDQ0153517.1"/>
    <property type="molecule type" value="Genomic_DNA"/>
</dbReference>
<organism evidence="2 3">
    <name type="scientific">Moryella indoligenes</name>
    <dbReference type="NCBI Taxonomy" id="371674"/>
    <lineage>
        <taxon>Bacteria</taxon>
        <taxon>Bacillati</taxon>
        <taxon>Bacillota</taxon>
        <taxon>Clostridia</taxon>
        <taxon>Lachnospirales</taxon>
        <taxon>Lachnospiraceae</taxon>
        <taxon>Moryella</taxon>
    </lineage>
</organism>
<sequence>MKHMNENYAEMNKGYVDAGPAVGKEGLGVDPKGKRKIETDAVEPGHANQYQGHVDAGPGKDM</sequence>